<dbReference type="Pfam" id="PF08368">
    <property type="entry name" value="FAST_2"/>
    <property type="match status" value="1"/>
</dbReference>
<comment type="caution">
    <text evidence="2">The sequence shown here is derived from an EMBL/GenBank/DDBJ whole genome shotgun (WGS) entry which is preliminary data.</text>
</comment>
<dbReference type="SUPFAM" id="SSF48371">
    <property type="entry name" value="ARM repeat"/>
    <property type="match status" value="1"/>
</dbReference>
<dbReference type="EMBL" id="JAODUP010000311">
    <property type="protein sequence ID" value="KAK2153011.1"/>
    <property type="molecule type" value="Genomic_DNA"/>
</dbReference>
<dbReference type="GO" id="GO:0003723">
    <property type="term" value="F:RNA binding"/>
    <property type="evidence" value="ECO:0007669"/>
    <property type="project" value="TreeGrafter"/>
</dbReference>
<dbReference type="PANTHER" id="PTHR21228">
    <property type="entry name" value="FAST LEU-RICH DOMAIN-CONTAINING"/>
    <property type="match status" value="1"/>
</dbReference>
<evidence type="ECO:0000313" key="2">
    <source>
        <dbReference type="EMBL" id="KAK2153011.1"/>
    </source>
</evidence>
<protein>
    <recommendedName>
        <fullName evidence="1">RAP domain-containing protein</fullName>
    </recommendedName>
</protein>
<gene>
    <name evidence="2" type="ORF">LSH36_311g03012</name>
</gene>
<dbReference type="GO" id="GO:0044528">
    <property type="term" value="P:regulation of mitochondrial mRNA stability"/>
    <property type="evidence" value="ECO:0007669"/>
    <property type="project" value="TreeGrafter"/>
</dbReference>
<evidence type="ECO:0000313" key="3">
    <source>
        <dbReference type="Proteomes" id="UP001208570"/>
    </source>
</evidence>
<dbReference type="InterPro" id="IPR050870">
    <property type="entry name" value="FAST_kinase"/>
</dbReference>
<dbReference type="Pfam" id="PF08373">
    <property type="entry name" value="RAP"/>
    <property type="match status" value="1"/>
</dbReference>
<dbReference type="AlphaFoldDB" id="A0AAD9N2W0"/>
<evidence type="ECO:0000259" key="1">
    <source>
        <dbReference type="PROSITE" id="PS51286"/>
    </source>
</evidence>
<dbReference type="GO" id="GO:0005759">
    <property type="term" value="C:mitochondrial matrix"/>
    <property type="evidence" value="ECO:0007669"/>
    <property type="project" value="TreeGrafter"/>
</dbReference>
<dbReference type="InterPro" id="IPR016024">
    <property type="entry name" value="ARM-type_fold"/>
</dbReference>
<name>A0AAD9N2W0_9ANNE</name>
<dbReference type="InterPro" id="IPR013584">
    <property type="entry name" value="RAP"/>
</dbReference>
<dbReference type="InterPro" id="IPR013579">
    <property type="entry name" value="FAST_2"/>
</dbReference>
<dbReference type="PANTHER" id="PTHR21228:SF72">
    <property type="entry name" value="LD32258P"/>
    <property type="match status" value="1"/>
</dbReference>
<dbReference type="SMART" id="SM00952">
    <property type="entry name" value="RAP"/>
    <property type="match status" value="1"/>
</dbReference>
<sequence length="916" mass="106308">MAGLTGRCGPTLMLLRKLHWYPSSAWLSLSNSIPAVGVSPRILLHHQRRAMRFFLKPHAMMSQVSPSMCLTAKDWSLLCRELSCTSPVEFLCQLDEHSLQTCSPNDTASYIIQLGHCQMQSLMKTFPWLEGSYHTAYLQLNLSDKLEEVSQHVQDHDRFLELRRCLGQVYKECDDEYLAYSLLMLLYLGVPPQDTLIHKLLFELRSRIENMNIQTLSILSRVCKAMPQLDTITVSKSIHRLKELLQEDRQWTCDEVDYLLITATKHTRYLTFSGITDQVARILTDYVHKDDYLCEPKRIGNVVSALRKLSGHISDYSCDFLEIAVQIQVASLRHMDKLSFRDLDNICDYLHYYQSIIAPSDFQLKCEEHIMHLLENASTVRELSNLLRALNVLSSNHVLAAVESKICEKLDDVDLYLMSRIAKSFTTISPDRFSSKTMKKFQQLIAERADYMTGYWTGMQQLIGLFYKQPFLDEDVKDRFVSALMRYLKHVDYRWSETSTVLQVLVTISDYPGLPDPIFESILLGVHRWATPEVYHLINRINRAGHKLVPKFMSQVKELLIVLYSRLLELVPGVKSLYYLTPLVNKSIGSHRNQYDVDPVVLEKIMDRILFLSSDHITEYSLGRITNILLRLQYFSPILLDSMTRSALNLKTFTVKQTALALLNLLQKVGYRPVDCSDFISMMMECYDQFSQEKQYADMVCVLSYLSSLQYFPLKELKDVFSIDFLESFDKEIQGPFQHIHKNKLMTLNRNCVLECPELDVPWFHDDYCRQKYGKFFFASQQHKCQHKKWSKQLPTLNVKPALDKVLGGVEFYSVNSPSPYYYILDFECILDEKGCPVPVHLRQIKSTWQRVAILLLDPSLYCLHSRRLAGAIQIQLRHLEILGYKTVVIPHFEWNSMGLADFDAQCDYIHDKIFK</sequence>
<proteinExistence type="predicted"/>
<keyword evidence="3" id="KW-1185">Reference proteome</keyword>
<organism evidence="2 3">
    <name type="scientific">Paralvinella palmiformis</name>
    <dbReference type="NCBI Taxonomy" id="53620"/>
    <lineage>
        <taxon>Eukaryota</taxon>
        <taxon>Metazoa</taxon>
        <taxon>Spiralia</taxon>
        <taxon>Lophotrochozoa</taxon>
        <taxon>Annelida</taxon>
        <taxon>Polychaeta</taxon>
        <taxon>Sedentaria</taxon>
        <taxon>Canalipalpata</taxon>
        <taxon>Terebellida</taxon>
        <taxon>Terebelliformia</taxon>
        <taxon>Alvinellidae</taxon>
        <taxon>Paralvinella</taxon>
    </lineage>
</organism>
<feature type="domain" description="RAP" evidence="1">
    <location>
        <begin position="852"/>
        <end position="912"/>
    </location>
</feature>
<dbReference type="GO" id="GO:0000963">
    <property type="term" value="P:mitochondrial RNA processing"/>
    <property type="evidence" value="ECO:0007669"/>
    <property type="project" value="TreeGrafter"/>
</dbReference>
<dbReference type="GO" id="GO:0035770">
    <property type="term" value="C:ribonucleoprotein granule"/>
    <property type="evidence" value="ECO:0007669"/>
    <property type="project" value="TreeGrafter"/>
</dbReference>
<dbReference type="Proteomes" id="UP001208570">
    <property type="component" value="Unassembled WGS sequence"/>
</dbReference>
<accession>A0AAD9N2W0</accession>
<dbReference type="PROSITE" id="PS51286">
    <property type="entry name" value="RAP"/>
    <property type="match status" value="1"/>
</dbReference>
<reference evidence="2" key="1">
    <citation type="journal article" date="2023" name="Mol. Biol. Evol.">
        <title>Third-Generation Sequencing Reveals the Adaptive Role of the Epigenome in Three Deep-Sea Polychaetes.</title>
        <authorList>
            <person name="Perez M."/>
            <person name="Aroh O."/>
            <person name="Sun Y."/>
            <person name="Lan Y."/>
            <person name="Juniper S.K."/>
            <person name="Young C.R."/>
            <person name="Angers B."/>
            <person name="Qian P.Y."/>
        </authorList>
    </citation>
    <scope>NUCLEOTIDE SEQUENCE</scope>
    <source>
        <strain evidence="2">P08H-3</strain>
    </source>
</reference>